<organism evidence="1 2">
    <name type="scientific">Glacieibacterium frigidum</name>
    <dbReference type="NCBI Taxonomy" id="2593303"/>
    <lineage>
        <taxon>Bacteria</taxon>
        <taxon>Pseudomonadati</taxon>
        <taxon>Pseudomonadota</taxon>
        <taxon>Alphaproteobacteria</taxon>
        <taxon>Sphingomonadales</taxon>
        <taxon>Sphingosinicellaceae</taxon>
        <taxon>Glacieibacterium</taxon>
    </lineage>
</organism>
<evidence type="ECO:0000313" key="1">
    <source>
        <dbReference type="EMBL" id="TRW17372.1"/>
    </source>
</evidence>
<dbReference type="RefSeq" id="WP_143554917.1">
    <property type="nucleotide sequence ID" value="NZ_VJWA01000001.1"/>
</dbReference>
<gene>
    <name evidence="1" type="ORF">FMM06_04145</name>
</gene>
<sequence>MTRATLGERATAIQRKSGGRAASLERLLAGSPRNAALFEDLMKAPDWLGWENARRQRLGRAAALAAIAPKLAASVDGRWLGALAKTAGDDLLDWARTLPAPHAAIPAFAADEIDAVGASALRDAVPVSLRDHAAPHAPDAGVPEAALTAALVQCSI</sequence>
<proteinExistence type="predicted"/>
<comment type="caution">
    <text evidence="1">The sequence shown here is derived from an EMBL/GenBank/DDBJ whole genome shotgun (WGS) entry which is preliminary data.</text>
</comment>
<reference evidence="1 2" key="1">
    <citation type="submission" date="2019-07" db="EMBL/GenBank/DDBJ databases">
        <title>Novel species isolated from glacier.</title>
        <authorList>
            <person name="Liu Q."/>
            <person name="Xin Y.-H."/>
        </authorList>
    </citation>
    <scope>NUCLEOTIDE SEQUENCE [LARGE SCALE GENOMIC DNA]</scope>
    <source>
        <strain evidence="1 2">LB1R16</strain>
    </source>
</reference>
<dbReference type="EMBL" id="VJWA01000001">
    <property type="protein sequence ID" value="TRW17372.1"/>
    <property type="molecule type" value="Genomic_DNA"/>
</dbReference>
<evidence type="ECO:0000313" key="2">
    <source>
        <dbReference type="Proteomes" id="UP000317894"/>
    </source>
</evidence>
<dbReference type="AlphaFoldDB" id="A0A552UGL3"/>
<keyword evidence="2" id="KW-1185">Reference proteome</keyword>
<dbReference type="Proteomes" id="UP000317894">
    <property type="component" value="Unassembled WGS sequence"/>
</dbReference>
<name>A0A552UGL3_9SPHN</name>
<accession>A0A552UGL3</accession>
<protein>
    <submittedName>
        <fullName evidence="1">Uncharacterized protein</fullName>
    </submittedName>
</protein>